<protein>
    <submittedName>
        <fullName evidence="1">Uncharacterized protein</fullName>
    </submittedName>
</protein>
<proteinExistence type="predicted"/>
<evidence type="ECO:0000313" key="1">
    <source>
        <dbReference type="EMBL" id="KAK5770500.1"/>
    </source>
</evidence>
<evidence type="ECO:0000313" key="2">
    <source>
        <dbReference type="Proteomes" id="UP001358586"/>
    </source>
</evidence>
<dbReference type="Proteomes" id="UP001358586">
    <property type="component" value="Chromosome 13"/>
</dbReference>
<sequence length="91" mass="9872">MHPKFTPNLNPNLRSPSTVPLLTRVPICLISTVHARSPGQPSVTSQTSNSPSINKMIVSNGYHVARNSTGQISSPLRTEPSLLLFLAQRRG</sequence>
<dbReference type="EMBL" id="JARKNE010000013">
    <property type="protein sequence ID" value="KAK5770500.1"/>
    <property type="molecule type" value="Genomic_DNA"/>
</dbReference>
<keyword evidence="2" id="KW-1185">Reference proteome</keyword>
<gene>
    <name evidence="1" type="ORF">PVK06_046650</name>
</gene>
<accession>A0ABR0MB92</accession>
<reference evidence="1 2" key="1">
    <citation type="submission" date="2023-03" db="EMBL/GenBank/DDBJ databases">
        <title>WGS of Gossypium arboreum.</title>
        <authorList>
            <person name="Yu D."/>
        </authorList>
    </citation>
    <scope>NUCLEOTIDE SEQUENCE [LARGE SCALE GENOMIC DNA]</scope>
    <source>
        <tissue evidence="1">Leaf</tissue>
    </source>
</reference>
<name>A0ABR0MB92_GOSAR</name>
<organism evidence="1 2">
    <name type="scientific">Gossypium arboreum</name>
    <name type="common">Tree cotton</name>
    <name type="synonym">Gossypium nanking</name>
    <dbReference type="NCBI Taxonomy" id="29729"/>
    <lineage>
        <taxon>Eukaryota</taxon>
        <taxon>Viridiplantae</taxon>
        <taxon>Streptophyta</taxon>
        <taxon>Embryophyta</taxon>
        <taxon>Tracheophyta</taxon>
        <taxon>Spermatophyta</taxon>
        <taxon>Magnoliopsida</taxon>
        <taxon>eudicotyledons</taxon>
        <taxon>Gunneridae</taxon>
        <taxon>Pentapetalae</taxon>
        <taxon>rosids</taxon>
        <taxon>malvids</taxon>
        <taxon>Malvales</taxon>
        <taxon>Malvaceae</taxon>
        <taxon>Malvoideae</taxon>
        <taxon>Gossypium</taxon>
    </lineage>
</organism>
<comment type="caution">
    <text evidence="1">The sequence shown here is derived from an EMBL/GenBank/DDBJ whole genome shotgun (WGS) entry which is preliminary data.</text>
</comment>